<evidence type="ECO:0000313" key="1">
    <source>
        <dbReference type="EMBL" id="RCV08198.1"/>
    </source>
</evidence>
<dbReference type="AlphaFoldDB" id="A0A368PRX4"/>
<reference evidence="1" key="1">
    <citation type="journal article" date="2012" name="Nat. Biotechnol.">
        <title>Reference genome sequence of the model plant Setaria.</title>
        <authorList>
            <person name="Bennetzen J.L."/>
            <person name="Schmutz J."/>
            <person name="Wang H."/>
            <person name="Percifield R."/>
            <person name="Hawkins J."/>
            <person name="Pontaroli A.C."/>
            <person name="Estep M."/>
            <person name="Feng L."/>
            <person name="Vaughn J.N."/>
            <person name="Grimwood J."/>
            <person name="Jenkins J."/>
            <person name="Barry K."/>
            <person name="Lindquist E."/>
            <person name="Hellsten U."/>
            <person name="Deshpande S."/>
            <person name="Wang X."/>
            <person name="Wu X."/>
            <person name="Mitros T."/>
            <person name="Triplett J."/>
            <person name="Yang X."/>
            <person name="Ye C.Y."/>
            <person name="Mauro-Herrera M."/>
            <person name="Wang L."/>
            <person name="Li P."/>
            <person name="Sharma M."/>
            <person name="Sharma R."/>
            <person name="Ronald P.C."/>
            <person name="Panaud O."/>
            <person name="Kellogg E.A."/>
            <person name="Brutnell T.P."/>
            <person name="Doust A.N."/>
            <person name="Tuskan G.A."/>
            <person name="Rokhsar D."/>
            <person name="Devos K.M."/>
        </authorList>
    </citation>
    <scope>NUCLEOTIDE SEQUENCE [LARGE SCALE GENOMIC DNA]</scope>
    <source>
        <strain evidence="1">Yugu1</strain>
    </source>
</reference>
<dbReference type="OrthoDB" id="10549683at2759"/>
<organism evidence="1">
    <name type="scientific">Setaria italica</name>
    <name type="common">Foxtail millet</name>
    <name type="synonym">Panicum italicum</name>
    <dbReference type="NCBI Taxonomy" id="4555"/>
    <lineage>
        <taxon>Eukaryota</taxon>
        <taxon>Viridiplantae</taxon>
        <taxon>Streptophyta</taxon>
        <taxon>Embryophyta</taxon>
        <taxon>Tracheophyta</taxon>
        <taxon>Spermatophyta</taxon>
        <taxon>Magnoliopsida</taxon>
        <taxon>Liliopsida</taxon>
        <taxon>Poales</taxon>
        <taxon>Poaceae</taxon>
        <taxon>PACMAD clade</taxon>
        <taxon>Panicoideae</taxon>
        <taxon>Panicodae</taxon>
        <taxon>Paniceae</taxon>
        <taxon>Cenchrinae</taxon>
        <taxon>Setaria</taxon>
    </lineage>
</organism>
<dbReference type="EMBL" id="CM003528">
    <property type="protein sequence ID" value="RCV08198.1"/>
    <property type="molecule type" value="Genomic_DNA"/>
</dbReference>
<accession>A0A368PRX4</accession>
<name>A0A368PRX4_SETIT</name>
<reference evidence="1" key="2">
    <citation type="submission" date="2015-07" db="EMBL/GenBank/DDBJ databases">
        <authorList>
            <person name="Noorani M."/>
        </authorList>
    </citation>
    <scope>NUCLEOTIDE SEQUENCE</scope>
    <source>
        <strain evidence="1">Yugu1</strain>
    </source>
</reference>
<protein>
    <submittedName>
        <fullName evidence="1">Uncharacterized protein</fullName>
    </submittedName>
</protein>
<proteinExistence type="predicted"/>
<gene>
    <name evidence="1" type="ORF">SETIT_1G307100v2</name>
</gene>
<sequence>MWLLFIVCHAPTPKSRVHVSDQRQNGQQEALDWTSIKPRSNWVPCPTVLTQLHQGIGWERTKGAMIWWPFGEAGAELGPCPMISDDRAARQLTDPVAFPTGDPAIWNCLAAEVAPVRDGFHESGPKHRRSGHCSRLHAPWLRATHYCRFLMPFHIDWPWN</sequence>